<dbReference type="PANTHER" id="PTHR11895:SF7">
    <property type="entry name" value="GLUTAMYL-TRNA(GLN) AMIDOTRANSFERASE SUBUNIT A, MITOCHONDRIAL"/>
    <property type="match status" value="1"/>
</dbReference>
<evidence type="ECO:0000313" key="5">
    <source>
        <dbReference type="Proteomes" id="UP000787472"/>
    </source>
</evidence>
<dbReference type="SUPFAM" id="SSF75304">
    <property type="entry name" value="Amidase signature (AS) enzymes"/>
    <property type="match status" value="1"/>
</dbReference>
<protein>
    <submittedName>
        <fullName evidence="4">Amidase</fullName>
    </submittedName>
</protein>
<comment type="similarity">
    <text evidence="1">Belongs to the amidase family.</text>
</comment>
<dbReference type="Gene3D" id="3.90.1300.10">
    <property type="entry name" value="Amidase signature (AS) domain"/>
    <property type="match status" value="1"/>
</dbReference>
<dbReference type="Pfam" id="PF01425">
    <property type="entry name" value="Amidase"/>
    <property type="match status" value="1"/>
</dbReference>
<dbReference type="InterPro" id="IPR023631">
    <property type="entry name" value="Amidase_dom"/>
</dbReference>
<accession>A0A9E5JTM4</accession>
<sequence length="525" mass="57915">MNHQESQEPKDLPQTPEAQTPVARRNFIKGLVVSAAMVPAIPGFASTLKVSSDDELNWMPGWKVREMMVNKQLSPTEVALHFLKRIEKLDPLLHAYITVDEQYTLKEAQMAEKAIMRGEALGPLHGLPIPIKDLYMTKGMRTTRGCMVFKDNIPQVDELLVERLRKAGAVILGKSQTSEFASFPRTKTLLAGECRNPWNTNHITGASSGGSGAAVAAGMSPYAIGSDGGGSTRIPAAYNGVVGFQPSAGRIPAREPHSVQMASAGPMTIDVRDSALIIQALSGMDPRDPSAIERPAPDFLGHLHDGVKGLRIAWSKDWGHAKLDVDPRVSQAVAKAVHRFEDAGARVDNPTIVLDEDKAWEVFMTVNRFAYDRHGHFTDEQFQQLTPPNQHMLTQFSKMGKVNFEQQMAAMEKRADLQRWIDNIFAKHDLICTPTMGLVAPKVPEGEWDQPYTDSHYATRMGTPYTYICNVLGLPAISVPCGFIDGLPIGLQIIGPRFADTRVMAAAQTFSEIQPWMNKHPEMFL</sequence>
<feature type="compositionally biased region" description="Basic and acidic residues" evidence="2">
    <location>
        <begin position="1"/>
        <end position="11"/>
    </location>
</feature>
<dbReference type="GO" id="GO:0003824">
    <property type="term" value="F:catalytic activity"/>
    <property type="evidence" value="ECO:0007669"/>
    <property type="project" value="InterPro"/>
</dbReference>
<proteinExistence type="inferred from homology"/>
<organism evidence="4 5">
    <name type="scientific">Pseudomaricurvus hydrocarbonicus</name>
    <dbReference type="NCBI Taxonomy" id="1470433"/>
    <lineage>
        <taxon>Bacteria</taxon>
        <taxon>Pseudomonadati</taxon>
        <taxon>Pseudomonadota</taxon>
        <taxon>Gammaproteobacteria</taxon>
        <taxon>Cellvibrionales</taxon>
        <taxon>Cellvibrionaceae</taxon>
        <taxon>Pseudomaricurvus</taxon>
    </lineage>
</organism>
<dbReference type="EMBL" id="JAAONZ010000011">
    <property type="protein sequence ID" value="NHO66627.1"/>
    <property type="molecule type" value="Genomic_DNA"/>
</dbReference>
<evidence type="ECO:0000256" key="1">
    <source>
        <dbReference type="ARBA" id="ARBA00009199"/>
    </source>
</evidence>
<feature type="region of interest" description="Disordered" evidence="2">
    <location>
        <begin position="1"/>
        <end position="20"/>
    </location>
</feature>
<gene>
    <name evidence="4" type="ORF">G8770_13845</name>
</gene>
<dbReference type="Proteomes" id="UP000787472">
    <property type="component" value="Unassembled WGS sequence"/>
</dbReference>
<dbReference type="InterPro" id="IPR036928">
    <property type="entry name" value="AS_sf"/>
</dbReference>
<comment type="caution">
    <text evidence="4">The sequence shown here is derived from an EMBL/GenBank/DDBJ whole genome shotgun (WGS) entry which is preliminary data.</text>
</comment>
<reference evidence="4" key="1">
    <citation type="submission" date="2020-03" db="EMBL/GenBank/DDBJ databases">
        <authorList>
            <person name="Guo F."/>
        </authorList>
    </citation>
    <scope>NUCLEOTIDE SEQUENCE</scope>
    <source>
        <strain evidence="4">JCM 30134</strain>
    </source>
</reference>
<dbReference type="RefSeq" id="WP_167187841.1">
    <property type="nucleotide sequence ID" value="NZ_JAAONZ010000011.1"/>
</dbReference>
<keyword evidence="5" id="KW-1185">Reference proteome</keyword>
<evidence type="ECO:0000259" key="3">
    <source>
        <dbReference type="Pfam" id="PF01425"/>
    </source>
</evidence>
<dbReference type="InterPro" id="IPR000120">
    <property type="entry name" value="Amidase"/>
</dbReference>
<feature type="domain" description="Amidase" evidence="3">
    <location>
        <begin position="78"/>
        <end position="503"/>
    </location>
</feature>
<evidence type="ECO:0000313" key="4">
    <source>
        <dbReference type="EMBL" id="NHO66627.1"/>
    </source>
</evidence>
<dbReference type="PANTHER" id="PTHR11895">
    <property type="entry name" value="TRANSAMIDASE"/>
    <property type="match status" value="1"/>
</dbReference>
<name>A0A9E5JTM4_9GAMM</name>
<dbReference type="AlphaFoldDB" id="A0A9E5JTM4"/>
<evidence type="ECO:0000256" key="2">
    <source>
        <dbReference type="SAM" id="MobiDB-lite"/>
    </source>
</evidence>
<dbReference type="PIRSF" id="PIRSF001221">
    <property type="entry name" value="Amidase_fungi"/>
    <property type="match status" value="1"/>
</dbReference>